<dbReference type="RefSeq" id="WP_097012679.1">
    <property type="nucleotide sequence ID" value="NZ_LT907975.1"/>
</dbReference>
<name>A0A2C8FBQ6_9BACT</name>
<feature type="transmembrane region" description="Helical" evidence="1">
    <location>
        <begin position="29"/>
        <end position="54"/>
    </location>
</feature>
<evidence type="ECO:0000313" key="2">
    <source>
        <dbReference type="EMBL" id="SOB59879.1"/>
    </source>
</evidence>
<dbReference type="KEGG" id="pprf:DPRO_2969"/>
<sequence length="87" mass="9391">MKAIVATMGIVGLCGYIWAVVELLLAAPLWCNLLGGALLGIYLGAAMFLAYLIITDENRTIKKTLKQGISVGTAFLRPVKSCFCRNK</sequence>
<gene>
    <name evidence="2" type="ORF">DPRO_2969</name>
</gene>
<protein>
    <submittedName>
        <fullName evidence="2">Uncharacterized protein</fullName>
    </submittedName>
</protein>
<organism evidence="2 3">
    <name type="scientific">Pseudodesulfovibrio profundus</name>
    <dbReference type="NCBI Taxonomy" id="57320"/>
    <lineage>
        <taxon>Bacteria</taxon>
        <taxon>Pseudomonadati</taxon>
        <taxon>Thermodesulfobacteriota</taxon>
        <taxon>Desulfovibrionia</taxon>
        <taxon>Desulfovibrionales</taxon>
        <taxon>Desulfovibrionaceae</taxon>
    </lineage>
</organism>
<dbReference type="Proteomes" id="UP000219215">
    <property type="component" value="Chromosome DPRO"/>
</dbReference>
<evidence type="ECO:0000256" key="1">
    <source>
        <dbReference type="SAM" id="Phobius"/>
    </source>
</evidence>
<keyword evidence="3" id="KW-1185">Reference proteome</keyword>
<keyword evidence="1" id="KW-0812">Transmembrane</keyword>
<dbReference type="AlphaFoldDB" id="A0A2C8FBQ6"/>
<dbReference type="EMBL" id="LT907975">
    <property type="protein sequence ID" value="SOB59879.1"/>
    <property type="molecule type" value="Genomic_DNA"/>
</dbReference>
<proteinExistence type="predicted"/>
<accession>A0A2C8FBQ6</accession>
<keyword evidence="1" id="KW-0472">Membrane</keyword>
<keyword evidence="1" id="KW-1133">Transmembrane helix</keyword>
<reference evidence="3" key="1">
    <citation type="submission" date="2017-09" db="EMBL/GenBank/DDBJ databases">
        <authorList>
            <person name="Regsiter A."/>
            <person name="William W."/>
        </authorList>
    </citation>
    <scope>NUCLEOTIDE SEQUENCE [LARGE SCALE GENOMIC DNA]</scope>
    <source>
        <strain evidence="3">500-1</strain>
    </source>
</reference>
<evidence type="ECO:0000313" key="3">
    <source>
        <dbReference type="Proteomes" id="UP000219215"/>
    </source>
</evidence>